<organism evidence="2 3">
    <name type="scientific">Xenotaenia resolanae</name>
    <dbReference type="NCBI Taxonomy" id="208358"/>
    <lineage>
        <taxon>Eukaryota</taxon>
        <taxon>Metazoa</taxon>
        <taxon>Chordata</taxon>
        <taxon>Craniata</taxon>
        <taxon>Vertebrata</taxon>
        <taxon>Euteleostomi</taxon>
        <taxon>Actinopterygii</taxon>
        <taxon>Neopterygii</taxon>
        <taxon>Teleostei</taxon>
        <taxon>Neoteleostei</taxon>
        <taxon>Acanthomorphata</taxon>
        <taxon>Ovalentaria</taxon>
        <taxon>Atherinomorphae</taxon>
        <taxon>Cyprinodontiformes</taxon>
        <taxon>Goodeidae</taxon>
        <taxon>Xenotaenia</taxon>
    </lineage>
</organism>
<evidence type="ECO:0000256" key="1">
    <source>
        <dbReference type="SAM" id="MobiDB-lite"/>
    </source>
</evidence>
<feature type="non-terminal residue" evidence="2">
    <location>
        <position position="1"/>
    </location>
</feature>
<keyword evidence="2" id="KW-0238">DNA-binding</keyword>
<gene>
    <name evidence="2" type="primary">IKZF1_1</name>
    <name evidence="2" type="ORF">XENORESO_013301</name>
</gene>
<keyword evidence="3" id="KW-1185">Reference proteome</keyword>
<accession>A0ABV0WIB5</accession>
<dbReference type="Proteomes" id="UP001444071">
    <property type="component" value="Unassembled WGS sequence"/>
</dbReference>
<dbReference type="EMBL" id="JAHRIM010050463">
    <property type="protein sequence ID" value="MEQ2268737.1"/>
    <property type="molecule type" value="Genomic_DNA"/>
</dbReference>
<feature type="compositionally biased region" description="Low complexity" evidence="1">
    <location>
        <begin position="12"/>
        <end position="26"/>
    </location>
</feature>
<sequence>YLHRMETEEAQEMAQMPGRESPPANEASEEAEEPMAVPEDLSASSTHQQNNRGDKGTRQHLTSTPTVHPDQH</sequence>
<proteinExistence type="predicted"/>
<feature type="compositionally biased region" description="Polar residues" evidence="1">
    <location>
        <begin position="42"/>
        <end position="51"/>
    </location>
</feature>
<evidence type="ECO:0000313" key="3">
    <source>
        <dbReference type="Proteomes" id="UP001444071"/>
    </source>
</evidence>
<reference evidence="2 3" key="1">
    <citation type="submission" date="2021-06" db="EMBL/GenBank/DDBJ databases">
        <authorList>
            <person name="Palmer J.M."/>
        </authorList>
    </citation>
    <scope>NUCLEOTIDE SEQUENCE [LARGE SCALE GENOMIC DNA]</scope>
    <source>
        <strain evidence="2 3">XR_2019</strain>
        <tissue evidence="2">Muscle</tissue>
    </source>
</reference>
<dbReference type="GO" id="GO:0003677">
    <property type="term" value="F:DNA binding"/>
    <property type="evidence" value="ECO:0007669"/>
    <property type="project" value="UniProtKB-KW"/>
</dbReference>
<protein>
    <submittedName>
        <fullName evidence="2">DNA-binding protein Ikaros</fullName>
    </submittedName>
</protein>
<evidence type="ECO:0000313" key="2">
    <source>
        <dbReference type="EMBL" id="MEQ2268737.1"/>
    </source>
</evidence>
<feature type="region of interest" description="Disordered" evidence="1">
    <location>
        <begin position="1"/>
        <end position="72"/>
    </location>
</feature>
<name>A0ABV0WIB5_9TELE</name>
<comment type="caution">
    <text evidence="2">The sequence shown here is derived from an EMBL/GenBank/DDBJ whole genome shotgun (WGS) entry which is preliminary data.</text>
</comment>